<dbReference type="RefSeq" id="WP_023952785.1">
    <property type="nucleotide sequence ID" value="NZ_AYSV01000118.1"/>
</dbReference>
<reference evidence="1 2" key="1">
    <citation type="submission" date="2013-11" db="EMBL/GenBank/DDBJ databases">
        <title>Genomic analysis of Pelistega sp. HM-7.</title>
        <authorList>
            <person name="Kumbhare S.V."/>
            <person name="Shetty S.A."/>
            <person name="Sharma O."/>
            <person name="Dhotre D.P."/>
        </authorList>
    </citation>
    <scope>NUCLEOTIDE SEQUENCE [LARGE SCALE GENOMIC DNA]</scope>
    <source>
        <strain evidence="1 2">HM-7</strain>
    </source>
</reference>
<keyword evidence="2" id="KW-1185">Reference proteome</keyword>
<name>V8FTD3_9BURK</name>
<dbReference type="Proteomes" id="UP000018766">
    <property type="component" value="Unassembled WGS sequence"/>
</dbReference>
<accession>V8FTD3</accession>
<organism evidence="1 2">
    <name type="scientific">Pelistega indica</name>
    <dbReference type="NCBI Taxonomy" id="1414851"/>
    <lineage>
        <taxon>Bacteria</taxon>
        <taxon>Pseudomonadati</taxon>
        <taxon>Pseudomonadota</taxon>
        <taxon>Betaproteobacteria</taxon>
        <taxon>Burkholderiales</taxon>
        <taxon>Alcaligenaceae</taxon>
        <taxon>Pelistega</taxon>
    </lineage>
</organism>
<dbReference type="EMBL" id="AYSV01000118">
    <property type="protein sequence ID" value="ETD67539.1"/>
    <property type="molecule type" value="Genomic_DNA"/>
</dbReference>
<sequence>MGWLAGGPPVQVLSGTYIGGVVDTTPKYAEGSRIDFICRVGPPSELTYPSSHEGYDCGITSLASAHEWSQTQSAGDLTGTNAALSDTIKFLMTYVSEPVRCTGIMEYFQFYSDAEHAFMLDAADYSTAYNTRLALPHEFSLIYVDIAKYESIIDPTAELVTESGTKGYGWIYEGLPRRKAPGM</sequence>
<protein>
    <submittedName>
        <fullName evidence="1">Uncharacterized protein</fullName>
    </submittedName>
</protein>
<comment type="caution">
    <text evidence="1">The sequence shown here is derived from an EMBL/GenBank/DDBJ whole genome shotgun (WGS) entry which is preliminary data.</text>
</comment>
<evidence type="ECO:0000313" key="2">
    <source>
        <dbReference type="Proteomes" id="UP000018766"/>
    </source>
</evidence>
<gene>
    <name evidence="1" type="ORF">V757_11155</name>
</gene>
<proteinExistence type="predicted"/>
<evidence type="ECO:0000313" key="1">
    <source>
        <dbReference type="EMBL" id="ETD67539.1"/>
    </source>
</evidence>
<dbReference type="AlphaFoldDB" id="V8FTD3"/>